<organism evidence="1 2">
    <name type="scientific">Dunaliella salina</name>
    <name type="common">Green alga</name>
    <name type="synonym">Protococcus salinus</name>
    <dbReference type="NCBI Taxonomy" id="3046"/>
    <lineage>
        <taxon>Eukaryota</taxon>
        <taxon>Viridiplantae</taxon>
        <taxon>Chlorophyta</taxon>
        <taxon>core chlorophytes</taxon>
        <taxon>Chlorophyceae</taxon>
        <taxon>CS clade</taxon>
        <taxon>Chlamydomonadales</taxon>
        <taxon>Dunaliellaceae</taxon>
        <taxon>Dunaliella</taxon>
    </lineage>
</organism>
<evidence type="ECO:0000313" key="1">
    <source>
        <dbReference type="EMBL" id="KAF5840884.1"/>
    </source>
</evidence>
<evidence type="ECO:0008006" key="3">
    <source>
        <dbReference type="Google" id="ProtNLM"/>
    </source>
</evidence>
<gene>
    <name evidence="1" type="ORF">DUNSADRAFT_15252</name>
</gene>
<protein>
    <recommendedName>
        <fullName evidence="3">Encoded protein</fullName>
    </recommendedName>
</protein>
<dbReference type="Proteomes" id="UP000815325">
    <property type="component" value="Unassembled WGS sequence"/>
</dbReference>
<sequence length="59" mass="6583">MMPLGFPLVGGQSAHIPMNDLLTKSIQTRTRISPTDSKNVACCVNFDLFGGWNFKPWSR</sequence>
<reference evidence="1" key="1">
    <citation type="submission" date="2017-08" db="EMBL/GenBank/DDBJ databases">
        <authorList>
            <person name="Polle J.E."/>
            <person name="Barry K."/>
            <person name="Cushman J."/>
            <person name="Schmutz J."/>
            <person name="Tran D."/>
            <person name="Hathwaick L.T."/>
            <person name="Yim W.C."/>
            <person name="Jenkins J."/>
            <person name="Mckie-Krisberg Z.M."/>
            <person name="Prochnik S."/>
            <person name="Lindquist E."/>
            <person name="Dockter R.B."/>
            <person name="Adam C."/>
            <person name="Molina H."/>
            <person name="Bunkerborg J."/>
            <person name="Jin E."/>
            <person name="Buchheim M."/>
            <person name="Magnuson J."/>
        </authorList>
    </citation>
    <scope>NUCLEOTIDE SEQUENCE</scope>
    <source>
        <strain evidence="1">CCAP 19/18</strain>
    </source>
</reference>
<proteinExistence type="predicted"/>
<evidence type="ECO:0000313" key="2">
    <source>
        <dbReference type="Proteomes" id="UP000815325"/>
    </source>
</evidence>
<accession>A0ABQ7H1Z7</accession>
<name>A0ABQ7H1Z7_DUNSA</name>
<comment type="caution">
    <text evidence="1">The sequence shown here is derived from an EMBL/GenBank/DDBJ whole genome shotgun (WGS) entry which is preliminary data.</text>
</comment>
<dbReference type="EMBL" id="MU069501">
    <property type="protein sequence ID" value="KAF5840884.1"/>
    <property type="molecule type" value="Genomic_DNA"/>
</dbReference>
<keyword evidence="2" id="KW-1185">Reference proteome</keyword>